<dbReference type="OrthoDB" id="9789811at2"/>
<dbReference type="PRINTS" id="PR00773">
    <property type="entry name" value="GRPEPROTEIN"/>
</dbReference>
<keyword evidence="13" id="KW-0175">Coiled coil</keyword>
<dbReference type="InterPro" id="IPR009012">
    <property type="entry name" value="GrpE_head"/>
</dbReference>
<dbReference type="GO" id="GO:0005829">
    <property type="term" value="C:cytosol"/>
    <property type="evidence" value="ECO:0007669"/>
    <property type="project" value="TreeGrafter"/>
</dbReference>
<dbReference type="NCBIfam" id="NF010738">
    <property type="entry name" value="PRK14140.1"/>
    <property type="match status" value="1"/>
</dbReference>
<dbReference type="SUPFAM" id="SSF51064">
    <property type="entry name" value="Head domain of nucleotide exchange factor GrpE"/>
    <property type="match status" value="1"/>
</dbReference>
<evidence type="ECO:0000256" key="14">
    <source>
        <dbReference type="SAM" id="MobiDB-lite"/>
    </source>
</evidence>
<evidence type="ECO:0000313" key="15">
    <source>
        <dbReference type="EMBL" id="TGD74140.1"/>
    </source>
</evidence>
<keyword evidence="5 10" id="KW-0346">Stress response</keyword>
<dbReference type="AlphaFoldDB" id="A0A4Z0M3W9"/>
<dbReference type="GO" id="GO:0006457">
    <property type="term" value="P:protein folding"/>
    <property type="evidence" value="ECO:0007669"/>
    <property type="project" value="InterPro"/>
</dbReference>
<dbReference type="GO" id="GO:0000774">
    <property type="term" value="F:adenyl-nucleotide exchange factor activity"/>
    <property type="evidence" value="ECO:0007669"/>
    <property type="project" value="InterPro"/>
</dbReference>
<dbReference type="Gene3D" id="3.90.20.20">
    <property type="match status" value="1"/>
</dbReference>
<dbReference type="GO" id="GO:0051087">
    <property type="term" value="F:protein-folding chaperone binding"/>
    <property type="evidence" value="ECO:0007669"/>
    <property type="project" value="InterPro"/>
</dbReference>
<dbReference type="RefSeq" id="WP_135442751.1">
    <property type="nucleotide sequence ID" value="NZ_SRLE01000006.1"/>
</dbReference>
<dbReference type="NCBIfam" id="NF010737">
    <property type="entry name" value="PRK14139.1"/>
    <property type="match status" value="1"/>
</dbReference>
<dbReference type="PANTHER" id="PTHR21237:SF23">
    <property type="entry name" value="GRPE PROTEIN HOMOLOG, MITOCHONDRIAL"/>
    <property type="match status" value="1"/>
</dbReference>
<evidence type="ECO:0000256" key="2">
    <source>
        <dbReference type="ARBA" id="ARBA00009054"/>
    </source>
</evidence>
<evidence type="ECO:0000256" key="10">
    <source>
        <dbReference type="HAMAP-Rule" id="MF_01151"/>
    </source>
</evidence>
<evidence type="ECO:0000256" key="5">
    <source>
        <dbReference type="ARBA" id="ARBA00023016"/>
    </source>
</evidence>
<dbReference type="PROSITE" id="PS01071">
    <property type="entry name" value="GRPE"/>
    <property type="match status" value="1"/>
</dbReference>
<accession>A0A4Z0M3W9</accession>
<comment type="caution">
    <text evidence="15">The sequence shown here is derived from an EMBL/GenBank/DDBJ whole genome shotgun (WGS) entry which is preliminary data.</text>
</comment>
<dbReference type="PANTHER" id="PTHR21237">
    <property type="entry name" value="GRPE PROTEIN"/>
    <property type="match status" value="1"/>
</dbReference>
<keyword evidence="6 10" id="KW-0143">Chaperone</keyword>
<comment type="subunit">
    <text evidence="3 10">Homodimer.</text>
</comment>
<dbReference type="Proteomes" id="UP000298050">
    <property type="component" value="Unassembled WGS sequence"/>
</dbReference>
<reference evidence="15 16" key="1">
    <citation type="submission" date="2019-04" db="EMBL/GenBank/DDBJ databases">
        <title>Taxonomy of novel Haliea sp. from mangrove soil of West Coast of India.</title>
        <authorList>
            <person name="Verma A."/>
            <person name="Kumar P."/>
            <person name="Krishnamurthi S."/>
        </authorList>
    </citation>
    <scope>NUCLEOTIDE SEQUENCE [LARGE SCALE GENOMIC DNA]</scope>
    <source>
        <strain evidence="15 16">SAOS-164</strain>
    </source>
</reference>
<dbReference type="Gene3D" id="2.30.22.10">
    <property type="entry name" value="Head domain of nucleotide exchange factor GrpE"/>
    <property type="match status" value="1"/>
</dbReference>
<evidence type="ECO:0000256" key="3">
    <source>
        <dbReference type="ARBA" id="ARBA00011738"/>
    </source>
</evidence>
<dbReference type="GO" id="GO:0042803">
    <property type="term" value="F:protein homodimerization activity"/>
    <property type="evidence" value="ECO:0007669"/>
    <property type="project" value="InterPro"/>
</dbReference>
<name>A0A4Z0M3W9_9GAMM</name>
<dbReference type="EMBL" id="SRLE01000006">
    <property type="protein sequence ID" value="TGD74140.1"/>
    <property type="molecule type" value="Genomic_DNA"/>
</dbReference>
<evidence type="ECO:0000313" key="16">
    <source>
        <dbReference type="Proteomes" id="UP000298050"/>
    </source>
</evidence>
<feature type="compositionally biased region" description="Polar residues" evidence="14">
    <location>
        <begin position="1"/>
        <end position="10"/>
    </location>
</feature>
<dbReference type="InterPro" id="IPR013805">
    <property type="entry name" value="GrpE_CC"/>
</dbReference>
<dbReference type="Pfam" id="PF01025">
    <property type="entry name" value="GrpE"/>
    <property type="match status" value="1"/>
</dbReference>
<proteinExistence type="inferred from homology"/>
<evidence type="ECO:0000256" key="7">
    <source>
        <dbReference type="ARBA" id="ARBA00053401"/>
    </source>
</evidence>
<evidence type="ECO:0000256" key="12">
    <source>
        <dbReference type="RuleBase" id="RU004478"/>
    </source>
</evidence>
<dbReference type="HAMAP" id="MF_01151">
    <property type="entry name" value="GrpE"/>
    <property type="match status" value="1"/>
</dbReference>
<dbReference type="CDD" id="cd00446">
    <property type="entry name" value="GrpE"/>
    <property type="match status" value="1"/>
</dbReference>
<evidence type="ECO:0000256" key="8">
    <source>
        <dbReference type="ARBA" id="ARBA00072274"/>
    </source>
</evidence>
<evidence type="ECO:0000256" key="1">
    <source>
        <dbReference type="ARBA" id="ARBA00004496"/>
    </source>
</evidence>
<dbReference type="GO" id="GO:0051082">
    <property type="term" value="F:unfolded protein binding"/>
    <property type="evidence" value="ECO:0007669"/>
    <property type="project" value="TreeGrafter"/>
</dbReference>
<organism evidence="15 16">
    <name type="scientific">Mangrovimicrobium sediminis</name>
    <dbReference type="NCBI Taxonomy" id="2562682"/>
    <lineage>
        <taxon>Bacteria</taxon>
        <taxon>Pseudomonadati</taxon>
        <taxon>Pseudomonadota</taxon>
        <taxon>Gammaproteobacteria</taxon>
        <taxon>Cellvibrionales</taxon>
        <taxon>Halieaceae</taxon>
        <taxon>Mangrovimicrobium</taxon>
    </lineage>
</organism>
<keyword evidence="16" id="KW-1185">Reference proteome</keyword>
<comment type="subcellular location">
    <subcellularLocation>
        <location evidence="1 10">Cytoplasm</location>
    </subcellularLocation>
</comment>
<evidence type="ECO:0000256" key="13">
    <source>
        <dbReference type="SAM" id="Coils"/>
    </source>
</evidence>
<evidence type="ECO:0000256" key="4">
    <source>
        <dbReference type="ARBA" id="ARBA00022490"/>
    </source>
</evidence>
<keyword evidence="4 10" id="KW-0963">Cytoplasm</keyword>
<evidence type="ECO:0000256" key="11">
    <source>
        <dbReference type="RuleBase" id="RU000639"/>
    </source>
</evidence>
<protein>
    <recommendedName>
        <fullName evidence="8 10">Protein GrpE</fullName>
    </recommendedName>
    <alternativeName>
        <fullName evidence="9 10">HSP-70 cofactor</fullName>
    </alternativeName>
</protein>
<evidence type="ECO:0000256" key="6">
    <source>
        <dbReference type="ARBA" id="ARBA00023186"/>
    </source>
</evidence>
<dbReference type="SUPFAM" id="SSF58014">
    <property type="entry name" value="Coiled-coil domain of nucleotide exchange factor GrpE"/>
    <property type="match status" value="1"/>
</dbReference>
<comment type="function">
    <text evidence="7 10 11">Participates actively in the response to hyperosmotic and heat shock by preventing the aggregation of stress-denatured proteins, in association with DnaK and GrpE. It is the nucleotide exchange factor for DnaK and may function as a thermosensor. Unfolded proteins bind initially to DnaJ; upon interaction with the DnaJ-bound protein, DnaK hydrolyzes its bound ATP, resulting in the formation of a stable complex. GrpE releases ADP from DnaK; ATP binding to DnaK triggers the release of the substrate protein, thus completing the reaction cycle. Several rounds of ATP-dependent interactions between DnaJ, DnaK and GrpE are required for fully efficient folding.</text>
</comment>
<feature type="region of interest" description="Disordered" evidence="14">
    <location>
        <begin position="1"/>
        <end position="35"/>
    </location>
</feature>
<dbReference type="NCBIfam" id="NF010749">
    <property type="entry name" value="PRK14151.1"/>
    <property type="match status" value="1"/>
</dbReference>
<dbReference type="FunFam" id="2.30.22.10:FF:000001">
    <property type="entry name" value="Protein GrpE"/>
    <property type="match status" value="1"/>
</dbReference>
<dbReference type="InterPro" id="IPR000740">
    <property type="entry name" value="GrpE"/>
</dbReference>
<comment type="similarity">
    <text evidence="2 10 12">Belongs to the GrpE family.</text>
</comment>
<dbReference type="NCBIfam" id="NF010748">
    <property type="entry name" value="PRK14150.1"/>
    <property type="match status" value="1"/>
</dbReference>
<sequence>MAEQNSQQPETEIPEEQVAPSEAAQGDHLPQGEAPEVSLEVDVARLEEDLATAREAALRAQADAQNIQRRAEMDVEKARKFALERFASELLPVVDNLERALQAADGDAEAVRPIAEGVELTLKSFLDVLGKHNIAVVDPHGEPFDPNLHQAMSMVDNPEVEPNTVIAVMQKGYTLNGRLVRPAMVMVSR</sequence>
<feature type="coiled-coil region" evidence="13">
    <location>
        <begin position="36"/>
        <end position="70"/>
    </location>
</feature>
<evidence type="ECO:0000256" key="9">
    <source>
        <dbReference type="ARBA" id="ARBA00076414"/>
    </source>
</evidence>
<gene>
    <name evidence="10 15" type="primary">grpE</name>
    <name evidence="15" type="ORF">E4634_08385</name>
</gene>